<dbReference type="Gene3D" id="3.40.50.300">
    <property type="entry name" value="P-loop containing nucleotide triphosphate hydrolases"/>
    <property type="match status" value="1"/>
</dbReference>
<dbReference type="InterPro" id="IPR027417">
    <property type="entry name" value="P-loop_NTPase"/>
</dbReference>
<evidence type="ECO:0000256" key="2">
    <source>
        <dbReference type="ARBA" id="ARBA00022840"/>
    </source>
</evidence>
<evidence type="ECO:0000259" key="3">
    <source>
        <dbReference type="Pfam" id="PF13614"/>
    </source>
</evidence>
<dbReference type="PANTHER" id="PTHR43384:SF6">
    <property type="entry name" value="SEPTUM SITE-DETERMINING PROTEIN MIND HOMOLOG, CHLOROPLASTIC"/>
    <property type="match status" value="1"/>
</dbReference>
<feature type="domain" description="AAA" evidence="3">
    <location>
        <begin position="182"/>
        <end position="345"/>
    </location>
</feature>
<evidence type="ECO:0000313" key="4">
    <source>
        <dbReference type="EMBL" id="MFC3637996.1"/>
    </source>
</evidence>
<organism evidence="4 5">
    <name type="scientific">Camelimonas fluminis</name>
    <dbReference type="NCBI Taxonomy" id="1576911"/>
    <lineage>
        <taxon>Bacteria</taxon>
        <taxon>Pseudomonadati</taxon>
        <taxon>Pseudomonadota</taxon>
        <taxon>Alphaproteobacteria</taxon>
        <taxon>Hyphomicrobiales</taxon>
        <taxon>Chelatococcaceae</taxon>
        <taxon>Camelimonas</taxon>
    </lineage>
</organism>
<dbReference type="InterPro" id="IPR050625">
    <property type="entry name" value="ParA/MinD_ATPase"/>
</dbReference>
<dbReference type="EMBL" id="JBHRYC010000055">
    <property type="protein sequence ID" value="MFC3637996.1"/>
    <property type="molecule type" value="Genomic_DNA"/>
</dbReference>
<comment type="caution">
    <text evidence="4">The sequence shown here is derived from an EMBL/GenBank/DDBJ whole genome shotgun (WGS) entry which is preliminary data.</text>
</comment>
<dbReference type="InterPro" id="IPR025669">
    <property type="entry name" value="AAA_dom"/>
</dbReference>
<keyword evidence="2" id="KW-0067">ATP-binding</keyword>
<reference evidence="5" key="1">
    <citation type="journal article" date="2019" name="Int. J. Syst. Evol. Microbiol.">
        <title>The Global Catalogue of Microorganisms (GCM) 10K type strain sequencing project: providing services to taxonomists for standard genome sequencing and annotation.</title>
        <authorList>
            <consortium name="The Broad Institute Genomics Platform"/>
            <consortium name="The Broad Institute Genome Sequencing Center for Infectious Disease"/>
            <person name="Wu L."/>
            <person name="Ma J."/>
        </authorList>
    </citation>
    <scope>NUCLEOTIDE SEQUENCE [LARGE SCALE GENOMIC DNA]</scope>
    <source>
        <strain evidence="5">KCTC 42282</strain>
    </source>
</reference>
<dbReference type="PANTHER" id="PTHR43384">
    <property type="entry name" value="SEPTUM SITE-DETERMINING PROTEIN MIND HOMOLOG, CHLOROPLASTIC-RELATED"/>
    <property type="match status" value="1"/>
</dbReference>
<evidence type="ECO:0000313" key="5">
    <source>
        <dbReference type="Proteomes" id="UP001595704"/>
    </source>
</evidence>
<evidence type="ECO:0000256" key="1">
    <source>
        <dbReference type="ARBA" id="ARBA00022741"/>
    </source>
</evidence>
<protein>
    <submittedName>
        <fullName evidence="4">CpaE family protein</fullName>
    </submittedName>
</protein>
<accession>A0ABV7UH03</accession>
<sequence length="488" mass="53541">MAHTWAVLGIFRDFAWRLNDLSDALLVLDQQPVRPMSDTRFITVPRITIDGWYLTPETKKAVEEVMRARQMVRLKSHSIEPGGIVEAIKHYVDAGAPDVLIVETRGGQDEILEQLVNLSKTTVVTSKVVSKVIVIGSVNDINFYRRLLTEGIAAYLVGPPTAEALLDSIVRIYDNENRKRGNIIAVIGASGGAGTSCLAQNVAWQLAEKHGQKTLLVDADLAFGSCGLNLDTTAEQDIGDALDADRVDAQFLSKIFAPITDNLDLLASPSTVGRLYATTPEKIEPIIDAIREASTLAVIDLPHQWNVWTNNILKTAKEVIVVTTPDLASLQNARNIIKQIALYRSDVTPPIYVINGVGMSRRQEVKPEAFVEAIGLEPAAIVPHESRLFSQAMNDGKPVAFIEDSSAPAKQFDEICKIVLASIGAGTETSRFQPSNATHEFTLLAKVRGSLQQSKNRTTTLDQSDTDRQEPRLGLLSRLLRRRKPALQ</sequence>
<keyword evidence="5" id="KW-1185">Reference proteome</keyword>
<dbReference type="Proteomes" id="UP001595704">
    <property type="component" value="Unassembled WGS sequence"/>
</dbReference>
<name>A0ABV7UH03_9HYPH</name>
<gene>
    <name evidence="4" type="ORF">ACFONL_11535</name>
</gene>
<dbReference type="Gene3D" id="3.40.50.2300">
    <property type="match status" value="1"/>
</dbReference>
<dbReference type="RefSeq" id="WP_191320776.1">
    <property type="nucleotide sequence ID" value="NZ_BNCG01000025.1"/>
</dbReference>
<dbReference type="SUPFAM" id="SSF52540">
    <property type="entry name" value="P-loop containing nucleoside triphosphate hydrolases"/>
    <property type="match status" value="1"/>
</dbReference>
<proteinExistence type="predicted"/>
<keyword evidence="1" id="KW-0547">Nucleotide-binding</keyword>
<dbReference type="Pfam" id="PF13614">
    <property type="entry name" value="AAA_31"/>
    <property type="match status" value="1"/>
</dbReference>